<dbReference type="Proteomes" id="UP001230986">
    <property type="component" value="Unassembled WGS sequence"/>
</dbReference>
<dbReference type="EMBL" id="JASVEJ010000001">
    <property type="protein sequence ID" value="MDL5055894.1"/>
    <property type="molecule type" value="Genomic_DNA"/>
</dbReference>
<gene>
    <name evidence="1" type="ORF">QQ055_00125</name>
</gene>
<reference evidence="1 2" key="1">
    <citation type="submission" date="2023-06" db="EMBL/GenBank/DDBJ databases">
        <title>Whole genome sequence of Oscillatoria calcuttensis NRMC-F 0142.</title>
        <authorList>
            <person name="Shakena Fathima T."/>
            <person name="Muralitharan G."/>
            <person name="Thajuddin N."/>
        </authorList>
    </citation>
    <scope>NUCLEOTIDE SEQUENCE [LARGE SCALE GENOMIC DNA]</scope>
    <source>
        <strain evidence="1 2">NRMC-F 0142</strain>
    </source>
</reference>
<evidence type="ECO:0000313" key="2">
    <source>
        <dbReference type="Proteomes" id="UP001230986"/>
    </source>
</evidence>
<proteinExistence type="predicted"/>
<protein>
    <submittedName>
        <fullName evidence="1">Uncharacterized protein</fullName>
    </submittedName>
</protein>
<keyword evidence="2" id="KW-1185">Reference proteome</keyword>
<organism evidence="1 2">
    <name type="scientific">Geitlerinema calcuttense NRMC-F 0142</name>
    <dbReference type="NCBI Taxonomy" id="2922238"/>
    <lineage>
        <taxon>Bacteria</taxon>
        <taxon>Bacillati</taxon>
        <taxon>Cyanobacteriota</taxon>
        <taxon>Cyanophyceae</taxon>
        <taxon>Geitlerinematales</taxon>
        <taxon>Geitlerinemataceae</taxon>
        <taxon>Geitlerinema</taxon>
    </lineage>
</organism>
<comment type="caution">
    <text evidence="1">The sequence shown here is derived from an EMBL/GenBank/DDBJ whole genome shotgun (WGS) entry which is preliminary data.</text>
</comment>
<sequence length="265" mass="30756">MCDSYSKIFSSAYLGLGQPTDDLLSKLELSNIVTQRLSLRLESVRQSEQGVAIARSQEFTLAADQDEIDLTDEIEDFVIPMWVERQTLSIGQTPVWEFVPTVNISMLQEQRQTLTSAVAFHGENPRQVKATFSYNGQIAWWGIPQNRIFRVWYLPTLSMPNSETAQIDLPENLVNILVYDVYVRAIPLLKVNIAKQLTDRPELKPYLESLNDLYVQYKMEQKEFDHWFRKWKDESRGAHRPRNRPDVLQDMRAIRGYSGYYGGEN</sequence>
<dbReference type="RefSeq" id="WP_286004002.1">
    <property type="nucleotide sequence ID" value="NZ_JASVEJ010000001.1"/>
</dbReference>
<evidence type="ECO:0000313" key="1">
    <source>
        <dbReference type="EMBL" id="MDL5055894.1"/>
    </source>
</evidence>
<name>A0ABT7LV94_9CYAN</name>
<accession>A0ABT7LV94</accession>